<keyword evidence="4" id="KW-1185">Reference proteome</keyword>
<reference evidence="3" key="1">
    <citation type="journal article" date="2022" name="Int. J. Mol. Sci.">
        <title>Draft Genome of Tanacetum Coccineum: Genomic Comparison of Closely Related Tanacetum-Family Plants.</title>
        <authorList>
            <person name="Yamashiro T."/>
            <person name="Shiraishi A."/>
            <person name="Nakayama K."/>
            <person name="Satake H."/>
        </authorList>
    </citation>
    <scope>NUCLEOTIDE SEQUENCE</scope>
</reference>
<keyword evidence="3" id="KW-0548">Nucleotidyltransferase</keyword>
<dbReference type="Gene3D" id="4.10.60.10">
    <property type="entry name" value="Zinc finger, CCHC-type"/>
    <property type="match status" value="1"/>
</dbReference>
<dbReference type="GO" id="GO:0003964">
    <property type="term" value="F:RNA-directed DNA polymerase activity"/>
    <property type="evidence" value="ECO:0007669"/>
    <property type="project" value="UniProtKB-KW"/>
</dbReference>
<feature type="domain" description="CCHC-type" evidence="2">
    <location>
        <begin position="110"/>
        <end position="126"/>
    </location>
</feature>
<keyword evidence="3" id="KW-0808">Transferase</keyword>
<dbReference type="PANTHER" id="PTHR46148:SF59">
    <property type="entry name" value="NUCLEOTIDYLTRANSFERASE, RIBONUCLEASE H"/>
    <property type="match status" value="1"/>
</dbReference>
<dbReference type="PANTHER" id="PTHR46148">
    <property type="entry name" value="CHROMO DOMAIN-CONTAINING PROTEIN"/>
    <property type="match status" value="1"/>
</dbReference>
<name>A0ABQ5JD51_9ASTR</name>
<dbReference type="InterPro" id="IPR036875">
    <property type="entry name" value="Znf_CCHC_sf"/>
</dbReference>
<sequence length="325" mass="37184">MATSFDVSYKLDPDTSFSTADEVLEKLTKQVALLFQQYKTQFPQTHNQLRTSSNIRNQATVQNGRVVVQNVQGRQYRFQGNNARGAIVIGNGGAQNRAGNAKAGQGKPIKCYNCNGIGHIARNCNQPKRPQNSDYFKEKMLLMQAQENGVDLDEEQLLFLVGGQTNTFDADVDDRPTMFMGNLYSVDPVYDEACPLYDLDILSERYVGPFEILERIGLVAYRLRLPEELNSVHDTFHVSNLKKCLADANLHVPLDEIKVDKTLRFVEEPVEIMDREIKKLKRRKIALVKVRWNSKRGPEFTWEHEDQMRIKYPQLFVDRVVEPAS</sequence>
<dbReference type="InterPro" id="IPR056924">
    <property type="entry name" value="SH3_Tf2-1"/>
</dbReference>
<dbReference type="Proteomes" id="UP001151760">
    <property type="component" value="Unassembled WGS sequence"/>
</dbReference>
<comment type="caution">
    <text evidence="3">The sequence shown here is derived from an EMBL/GenBank/DDBJ whole genome shotgun (WGS) entry which is preliminary data.</text>
</comment>
<dbReference type="Pfam" id="PF00098">
    <property type="entry name" value="zf-CCHC"/>
    <property type="match status" value="1"/>
</dbReference>
<proteinExistence type="predicted"/>
<keyword evidence="3" id="KW-0695">RNA-directed DNA polymerase</keyword>
<evidence type="ECO:0000313" key="3">
    <source>
        <dbReference type="EMBL" id="GJU09418.1"/>
    </source>
</evidence>
<organism evidence="3 4">
    <name type="scientific">Tanacetum coccineum</name>
    <dbReference type="NCBI Taxonomy" id="301880"/>
    <lineage>
        <taxon>Eukaryota</taxon>
        <taxon>Viridiplantae</taxon>
        <taxon>Streptophyta</taxon>
        <taxon>Embryophyta</taxon>
        <taxon>Tracheophyta</taxon>
        <taxon>Spermatophyta</taxon>
        <taxon>Magnoliopsida</taxon>
        <taxon>eudicotyledons</taxon>
        <taxon>Gunneridae</taxon>
        <taxon>Pentapetalae</taxon>
        <taxon>asterids</taxon>
        <taxon>campanulids</taxon>
        <taxon>Asterales</taxon>
        <taxon>Asteraceae</taxon>
        <taxon>Asteroideae</taxon>
        <taxon>Anthemideae</taxon>
        <taxon>Anthemidinae</taxon>
        <taxon>Tanacetum</taxon>
    </lineage>
</organism>
<dbReference type="SMART" id="SM00343">
    <property type="entry name" value="ZnF_C2HC"/>
    <property type="match status" value="1"/>
</dbReference>
<evidence type="ECO:0000313" key="4">
    <source>
        <dbReference type="Proteomes" id="UP001151760"/>
    </source>
</evidence>
<gene>
    <name evidence="3" type="ORF">Tco_1131814</name>
</gene>
<keyword evidence="1" id="KW-0479">Metal-binding</keyword>
<protein>
    <submittedName>
        <fullName evidence="3">Reverse transcriptase domain-containing protein</fullName>
    </submittedName>
</protein>
<evidence type="ECO:0000259" key="2">
    <source>
        <dbReference type="PROSITE" id="PS50158"/>
    </source>
</evidence>
<dbReference type="Pfam" id="PF24626">
    <property type="entry name" value="SH3_Tf2-1"/>
    <property type="match status" value="1"/>
</dbReference>
<dbReference type="InterPro" id="IPR001878">
    <property type="entry name" value="Znf_CCHC"/>
</dbReference>
<keyword evidence="1" id="KW-0863">Zinc-finger</keyword>
<reference evidence="3" key="2">
    <citation type="submission" date="2022-01" db="EMBL/GenBank/DDBJ databases">
        <authorList>
            <person name="Yamashiro T."/>
            <person name="Shiraishi A."/>
            <person name="Satake H."/>
            <person name="Nakayama K."/>
        </authorList>
    </citation>
    <scope>NUCLEOTIDE SEQUENCE</scope>
</reference>
<dbReference type="PROSITE" id="PS50158">
    <property type="entry name" value="ZF_CCHC"/>
    <property type="match status" value="1"/>
</dbReference>
<dbReference type="EMBL" id="BQNB010021725">
    <property type="protein sequence ID" value="GJU09418.1"/>
    <property type="molecule type" value="Genomic_DNA"/>
</dbReference>
<dbReference type="SUPFAM" id="SSF57756">
    <property type="entry name" value="Retrovirus zinc finger-like domains"/>
    <property type="match status" value="1"/>
</dbReference>
<evidence type="ECO:0000256" key="1">
    <source>
        <dbReference type="PROSITE-ProRule" id="PRU00047"/>
    </source>
</evidence>
<keyword evidence="1" id="KW-0862">Zinc</keyword>
<accession>A0ABQ5JD51</accession>